<evidence type="ECO:0000313" key="7">
    <source>
        <dbReference type="EMBL" id="CAG7728846.1"/>
    </source>
</evidence>
<dbReference type="EMBL" id="CAJVCH010169489">
    <property type="protein sequence ID" value="CAG7728846.1"/>
    <property type="molecule type" value="Genomic_DNA"/>
</dbReference>
<dbReference type="CDD" id="cd07042">
    <property type="entry name" value="STAS_SulP_like_sulfate_transporter"/>
    <property type="match status" value="1"/>
</dbReference>
<organism evidence="7 8">
    <name type="scientific">Allacma fusca</name>
    <dbReference type="NCBI Taxonomy" id="39272"/>
    <lineage>
        <taxon>Eukaryota</taxon>
        <taxon>Metazoa</taxon>
        <taxon>Ecdysozoa</taxon>
        <taxon>Arthropoda</taxon>
        <taxon>Hexapoda</taxon>
        <taxon>Collembola</taxon>
        <taxon>Symphypleona</taxon>
        <taxon>Sminthuridae</taxon>
        <taxon>Allacma</taxon>
    </lineage>
</organism>
<comment type="subcellular location">
    <subcellularLocation>
        <location evidence="1">Membrane</location>
        <topology evidence="1">Multi-pass membrane protein</topology>
    </subcellularLocation>
</comment>
<dbReference type="PANTHER" id="PTHR11814">
    <property type="entry name" value="SULFATE TRANSPORTER"/>
    <property type="match status" value="1"/>
</dbReference>
<name>A0A8J2KNX1_9HEXA</name>
<protein>
    <recommendedName>
        <fullName evidence="6">STAS domain-containing protein</fullName>
    </recommendedName>
</protein>
<comment type="caution">
    <text evidence="7">The sequence shown here is derived from an EMBL/GenBank/DDBJ whole genome shotgun (WGS) entry which is preliminary data.</text>
</comment>
<dbReference type="InterPro" id="IPR002645">
    <property type="entry name" value="STAS_dom"/>
</dbReference>
<feature type="transmembrane region" description="Helical" evidence="5">
    <location>
        <begin position="321"/>
        <end position="341"/>
    </location>
</feature>
<feature type="transmembrane region" description="Helical" evidence="5">
    <location>
        <begin position="534"/>
        <end position="565"/>
    </location>
</feature>
<keyword evidence="2 5" id="KW-0812">Transmembrane</keyword>
<feature type="transmembrane region" description="Helical" evidence="5">
    <location>
        <begin position="204"/>
        <end position="223"/>
    </location>
</feature>
<dbReference type="Proteomes" id="UP000708208">
    <property type="component" value="Unassembled WGS sequence"/>
</dbReference>
<dbReference type="Pfam" id="PF00916">
    <property type="entry name" value="Sulfate_transp"/>
    <property type="match status" value="1"/>
</dbReference>
<feature type="transmembrane region" description="Helical" evidence="5">
    <location>
        <begin position="353"/>
        <end position="372"/>
    </location>
</feature>
<evidence type="ECO:0000256" key="3">
    <source>
        <dbReference type="ARBA" id="ARBA00022989"/>
    </source>
</evidence>
<accession>A0A8J2KNX1</accession>
<gene>
    <name evidence="7" type="ORF">AFUS01_LOCUS17601</name>
</gene>
<keyword evidence="8" id="KW-1185">Reference proteome</keyword>
<feature type="domain" description="STAS" evidence="6">
    <location>
        <begin position="589"/>
        <end position="745"/>
    </location>
</feature>
<evidence type="ECO:0000256" key="5">
    <source>
        <dbReference type="SAM" id="Phobius"/>
    </source>
</evidence>
<keyword evidence="3 5" id="KW-1133">Transmembrane helix</keyword>
<dbReference type="InterPro" id="IPR001902">
    <property type="entry name" value="SLC26A/SulP_fam"/>
</dbReference>
<dbReference type="Pfam" id="PF01740">
    <property type="entry name" value="STAS"/>
    <property type="match status" value="1"/>
</dbReference>
<dbReference type="GO" id="GO:0016020">
    <property type="term" value="C:membrane"/>
    <property type="evidence" value="ECO:0007669"/>
    <property type="project" value="UniProtKB-SubCell"/>
</dbReference>
<feature type="transmembrane region" description="Helical" evidence="5">
    <location>
        <begin position="235"/>
        <end position="258"/>
    </location>
</feature>
<dbReference type="InterPro" id="IPR011547">
    <property type="entry name" value="SLC26A/SulP_dom"/>
</dbReference>
<evidence type="ECO:0000256" key="4">
    <source>
        <dbReference type="ARBA" id="ARBA00023136"/>
    </source>
</evidence>
<proteinExistence type="predicted"/>
<dbReference type="PROSITE" id="PS50801">
    <property type="entry name" value="STAS"/>
    <property type="match status" value="1"/>
</dbReference>
<keyword evidence="4 5" id="KW-0472">Membrane</keyword>
<feature type="transmembrane region" description="Helical" evidence="5">
    <location>
        <begin position="403"/>
        <end position="422"/>
    </location>
</feature>
<dbReference type="OrthoDB" id="288203at2759"/>
<evidence type="ECO:0000256" key="1">
    <source>
        <dbReference type="ARBA" id="ARBA00004141"/>
    </source>
</evidence>
<feature type="transmembrane region" description="Helical" evidence="5">
    <location>
        <begin position="179"/>
        <end position="198"/>
    </location>
</feature>
<dbReference type="GO" id="GO:0055085">
    <property type="term" value="P:transmembrane transport"/>
    <property type="evidence" value="ECO:0007669"/>
    <property type="project" value="InterPro"/>
</dbReference>
<reference evidence="7" key="1">
    <citation type="submission" date="2021-06" db="EMBL/GenBank/DDBJ databases">
        <authorList>
            <person name="Hodson N. C."/>
            <person name="Mongue J. A."/>
            <person name="Jaron S. K."/>
        </authorList>
    </citation>
    <scope>NUCLEOTIDE SEQUENCE</scope>
</reference>
<evidence type="ECO:0000259" key="6">
    <source>
        <dbReference type="PROSITE" id="PS50801"/>
    </source>
</evidence>
<feature type="transmembrane region" description="Helical" evidence="5">
    <location>
        <begin position="476"/>
        <end position="496"/>
    </location>
</feature>
<evidence type="ECO:0000256" key="2">
    <source>
        <dbReference type="ARBA" id="ARBA00022692"/>
    </source>
</evidence>
<dbReference type="AlphaFoldDB" id="A0A8J2KNX1"/>
<evidence type="ECO:0000313" key="8">
    <source>
        <dbReference type="Proteomes" id="UP000708208"/>
    </source>
</evidence>
<dbReference type="NCBIfam" id="TIGR00815">
    <property type="entry name" value="sulP"/>
    <property type="match status" value="1"/>
</dbReference>
<sequence>MDACPVHLLFISCLGIRCQSKEKILVKSCWTVEDTNPRALSVTKSEAEEQEQIRLVESPEPELEPTMASFLNDDSDHFYTTGAEKQRKIIIDRPVLTQAYICSKYSSSNDLKTWNPSSCKEWFKTHKCNPKKTIFSLIPILTWLPSYEWRSISFDLVAGFVVAVLNIPQGMAYAMLGNLPAIVGIYMAFFPVIIYAILGTSRHVSMGTFAVICLMSGKAALDYQSSHHSPSKPDYSILEITTAITFCVGIWQAILGVLRLGAASLLLNSELVSGFTTGAAVHVLTSQVKSLLGLSIPKRTGIFKIILSYIDFGKNIQNSNVAAVVISVITISVLTVYNEFLKPYWTKKIPFPLPIELITIIIGTVVSLYFNFHELFNIAIVDHIPTGLPAPELPNFEIVKEMMFPQGLLICIVAYAISVSMAKIFAGKHNYSVDANQELLAQGGSNLVGSFFSCGPVSVSLSRSVIQEQVGGRTQLASLFSCAILIFVLLWIGPFFETLPNCVLSSIIVVALKGMFLQVKDFRSAWKLSKVNGFIWLCTFMSTVVLDIEYGLAIGVALSVLTLLWRSNRPKMTLLGVYENTELYVDINSSEQVKELPHVKIIKYTGCLNFATAESFSNQILKLVPLTKEQPKKGKLSIPKLIPTISTISKEKITDNVSIGTRETNVSVEEKIQWIILDMSSMSSLDPEAARALNALIQKYANEIVQVMITGCADPVLDVMKTCGVLSQVGIRHVFPTVHDAVVSCGLQIENQSCPTQSNLTNYDYPINYESESDNEVAYQELESSVRRHNVDSPGVR</sequence>